<organism evidence="2 3">
    <name type="scientific">Vibrio bivalvicida</name>
    <dbReference type="NCBI Taxonomy" id="1276888"/>
    <lineage>
        <taxon>Bacteria</taxon>
        <taxon>Pseudomonadati</taxon>
        <taxon>Pseudomonadota</taxon>
        <taxon>Gammaproteobacteria</taxon>
        <taxon>Vibrionales</taxon>
        <taxon>Vibrionaceae</taxon>
        <taxon>Vibrio</taxon>
        <taxon>Vibrio oreintalis group</taxon>
    </lineage>
</organism>
<protein>
    <submittedName>
        <fullName evidence="2">Antibiotic biosynthesis monooxygenase</fullName>
    </submittedName>
</protein>
<dbReference type="Pfam" id="PF03992">
    <property type="entry name" value="ABM"/>
    <property type="match status" value="1"/>
</dbReference>
<dbReference type="PANTHER" id="PTHR33336:SF3">
    <property type="entry name" value="ABM DOMAIN-CONTAINING PROTEIN"/>
    <property type="match status" value="1"/>
</dbReference>
<dbReference type="RefSeq" id="WP_054961375.1">
    <property type="nucleotide sequence ID" value="NZ_LLEI02000053.1"/>
</dbReference>
<name>A0A177XWX6_9VIBR</name>
<gene>
    <name evidence="2" type="ORF">APB76_17895</name>
</gene>
<keyword evidence="2" id="KW-0560">Oxidoreductase</keyword>
<sequence length="97" mass="11023">MINLTAKFQANTGQEATLEKYLVSMLAPTRSEPGCLKYTLLRDKANPSIFVFQEQFASQAAFDAHCDQPYFHDLLQKLDGLLIEEPEICFYDELAES</sequence>
<feature type="domain" description="ABM" evidence="1">
    <location>
        <begin position="2"/>
        <end position="90"/>
    </location>
</feature>
<dbReference type="Proteomes" id="UP000078406">
    <property type="component" value="Unassembled WGS sequence"/>
</dbReference>
<dbReference type="InterPro" id="IPR007138">
    <property type="entry name" value="ABM_dom"/>
</dbReference>
<reference evidence="2 3" key="1">
    <citation type="journal article" date="2016" name="Syst. Appl. Microbiol.">
        <title>Vibrio bivalvicida sp. nov., a novel larval pathogen for bivalve molluscs reared in a hatchery.</title>
        <authorList>
            <person name="Dubert J."/>
            <person name="Romalde J.L."/>
            <person name="Prado S."/>
            <person name="Barja J.L."/>
        </authorList>
    </citation>
    <scope>NUCLEOTIDE SEQUENCE [LARGE SCALE GENOMIC DNA]</scope>
    <source>
        <strain evidence="2 3">605</strain>
    </source>
</reference>
<dbReference type="PROSITE" id="PS51725">
    <property type="entry name" value="ABM"/>
    <property type="match status" value="1"/>
</dbReference>
<dbReference type="GO" id="GO:0004497">
    <property type="term" value="F:monooxygenase activity"/>
    <property type="evidence" value="ECO:0007669"/>
    <property type="project" value="UniProtKB-KW"/>
</dbReference>
<dbReference type="AlphaFoldDB" id="A0A177XWX6"/>
<dbReference type="EMBL" id="LLEI02000053">
    <property type="protein sequence ID" value="OAJ93068.1"/>
    <property type="molecule type" value="Genomic_DNA"/>
</dbReference>
<evidence type="ECO:0000259" key="1">
    <source>
        <dbReference type="PROSITE" id="PS51725"/>
    </source>
</evidence>
<dbReference type="Gene3D" id="3.30.70.100">
    <property type="match status" value="1"/>
</dbReference>
<dbReference type="PANTHER" id="PTHR33336">
    <property type="entry name" value="QUINOL MONOOXYGENASE YGIN-RELATED"/>
    <property type="match status" value="1"/>
</dbReference>
<accession>A0A177XWX6</accession>
<dbReference type="InterPro" id="IPR011008">
    <property type="entry name" value="Dimeric_a/b-barrel"/>
</dbReference>
<dbReference type="SUPFAM" id="SSF54909">
    <property type="entry name" value="Dimeric alpha+beta barrel"/>
    <property type="match status" value="1"/>
</dbReference>
<dbReference type="InterPro" id="IPR050744">
    <property type="entry name" value="AI-2_Isomerase_LsrG"/>
</dbReference>
<evidence type="ECO:0000313" key="2">
    <source>
        <dbReference type="EMBL" id="OAJ93068.1"/>
    </source>
</evidence>
<evidence type="ECO:0000313" key="3">
    <source>
        <dbReference type="Proteomes" id="UP000078406"/>
    </source>
</evidence>
<keyword evidence="2" id="KW-0503">Monooxygenase</keyword>
<comment type="caution">
    <text evidence="2">The sequence shown here is derived from an EMBL/GenBank/DDBJ whole genome shotgun (WGS) entry which is preliminary data.</text>
</comment>
<proteinExistence type="predicted"/>